<gene>
    <name evidence="1" type="ORF">WMW72_17030</name>
</gene>
<dbReference type="RefSeq" id="WP_341416721.1">
    <property type="nucleotide sequence ID" value="NZ_JBBPCC010000010.1"/>
</dbReference>
<protein>
    <submittedName>
        <fullName evidence="1">Uncharacterized protein</fullName>
    </submittedName>
</protein>
<proteinExistence type="predicted"/>
<keyword evidence="2" id="KW-1185">Reference proteome</keyword>
<dbReference type="Proteomes" id="UP001469365">
    <property type="component" value="Unassembled WGS sequence"/>
</dbReference>
<evidence type="ECO:0000313" key="1">
    <source>
        <dbReference type="EMBL" id="MEK8129613.1"/>
    </source>
</evidence>
<reference evidence="1 2" key="1">
    <citation type="submission" date="2024-04" db="EMBL/GenBank/DDBJ databases">
        <title>draft genome sequnece of Paenibacillus filicis.</title>
        <authorList>
            <person name="Kim D.-U."/>
        </authorList>
    </citation>
    <scope>NUCLEOTIDE SEQUENCE [LARGE SCALE GENOMIC DNA]</scope>
    <source>
        <strain evidence="1 2">KACC14197</strain>
    </source>
</reference>
<dbReference type="EMBL" id="JBBPCC010000010">
    <property type="protein sequence ID" value="MEK8129613.1"/>
    <property type="molecule type" value="Genomic_DNA"/>
</dbReference>
<name>A0ABU9DPD6_9BACL</name>
<sequence>MIPFERTWPYDRIGKDLYIQTCPFCPKEHILLPLGLRELDELKEGIKKLLVLPCCRNRLMLVEADADYLLADRPLRRSGI</sequence>
<comment type="caution">
    <text evidence="1">The sequence shown here is derived from an EMBL/GenBank/DDBJ whole genome shotgun (WGS) entry which is preliminary data.</text>
</comment>
<evidence type="ECO:0000313" key="2">
    <source>
        <dbReference type="Proteomes" id="UP001469365"/>
    </source>
</evidence>
<organism evidence="1 2">
    <name type="scientific">Paenibacillus filicis</name>
    <dbReference type="NCBI Taxonomy" id="669464"/>
    <lineage>
        <taxon>Bacteria</taxon>
        <taxon>Bacillati</taxon>
        <taxon>Bacillota</taxon>
        <taxon>Bacilli</taxon>
        <taxon>Bacillales</taxon>
        <taxon>Paenibacillaceae</taxon>
        <taxon>Paenibacillus</taxon>
    </lineage>
</organism>
<accession>A0ABU9DPD6</accession>